<reference evidence="1" key="1">
    <citation type="submission" date="2023-04" db="EMBL/GenBank/DDBJ databases">
        <authorList>
            <person name="Vijverberg K."/>
            <person name="Xiong W."/>
            <person name="Schranz E."/>
        </authorList>
    </citation>
    <scope>NUCLEOTIDE SEQUENCE</scope>
</reference>
<protein>
    <submittedName>
        <fullName evidence="1">Uncharacterized protein</fullName>
    </submittedName>
</protein>
<evidence type="ECO:0000313" key="1">
    <source>
        <dbReference type="EMBL" id="CAI9271697.1"/>
    </source>
</evidence>
<proteinExistence type="predicted"/>
<gene>
    <name evidence="1" type="ORF">LSALG_LOCUS11959</name>
</gene>
<keyword evidence="2" id="KW-1185">Reference proteome</keyword>
<accession>A0AA35YDE4</accession>
<name>A0AA35YDE4_LACSI</name>
<organism evidence="1 2">
    <name type="scientific">Lactuca saligna</name>
    <name type="common">Willowleaf lettuce</name>
    <dbReference type="NCBI Taxonomy" id="75948"/>
    <lineage>
        <taxon>Eukaryota</taxon>
        <taxon>Viridiplantae</taxon>
        <taxon>Streptophyta</taxon>
        <taxon>Embryophyta</taxon>
        <taxon>Tracheophyta</taxon>
        <taxon>Spermatophyta</taxon>
        <taxon>Magnoliopsida</taxon>
        <taxon>eudicotyledons</taxon>
        <taxon>Gunneridae</taxon>
        <taxon>Pentapetalae</taxon>
        <taxon>asterids</taxon>
        <taxon>campanulids</taxon>
        <taxon>Asterales</taxon>
        <taxon>Asteraceae</taxon>
        <taxon>Cichorioideae</taxon>
        <taxon>Cichorieae</taxon>
        <taxon>Lactucinae</taxon>
        <taxon>Lactuca</taxon>
    </lineage>
</organism>
<dbReference type="Proteomes" id="UP001177003">
    <property type="component" value="Chromosome 2"/>
</dbReference>
<evidence type="ECO:0000313" key="2">
    <source>
        <dbReference type="Proteomes" id="UP001177003"/>
    </source>
</evidence>
<sequence>MGSSLQSQDTKIKGMVKQVVTDVHYRLEQNMKSFKFDVLEFQTVAIERYTLNEKSLSDVKASTELKVQKIHDLITSKVKKIYVEDIRDFNVDYKTKLEKNVDKDGEVFKDIETSLNTFQEHISKLTANSTSLMFDANNAKDVLEACFKSHIAPILDLVFRLPTNSPRAMQVSQAGERGGSSKMGGEDKGKVVGKVFSHHIQTLILAKLVCMMATIVAPNVKVDMTKLQ</sequence>
<dbReference type="EMBL" id="OX465078">
    <property type="protein sequence ID" value="CAI9271697.1"/>
    <property type="molecule type" value="Genomic_DNA"/>
</dbReference>
<dbReference type="AlphaFoldDB" id="A0AA35YDE4"/>